<dbReference type="GO" id="GO:0016787">
    <property type="term" value="F:hydrolase activity"/>
    <property type="evidence" value="ECO:0007669"/>
    <property type="project" value="InterPro"/>
</dbReference>
<dbReference type="AlphaFoldDB" id="A0A0W8G179"/>
<proteinExistence type="predicted"/>
<dbReference type="EMBL" id="LNQE01000400">
    <property type="protein sequence ID" value="KUG26812.1"/>
    <property type="molecule type" value="Genomic_DNA"/>
</dbReference>
<evidence type="ECO:0000313" key="2">
    <source>
        <dbReference type="EMBL" id="KUG26812.1"/>
    </source>
</evidence>
<name>A0A0W8G179_9ZZZZ</name>
<protein>
    <recommendedName>
        <fullName evidence="1">Phospholipase/carboxylesterase/thioesterase domain-containing protein</fullName>
    </recommendedName>
</protein>
<sequence length="214" mass="24716">MKQHTIQTTKTARYYTLGELNDSTDEIVFVFHGYAQLAKEFIQNFTGIQSVNRFIIAPEGLNKFYVKGFRGNVGASWMTKEDRENEIDDYINFLNNIYSEYSSQINDNTKITLFGFSQGCATASRWFVNSNFNNAELILWGSFIPPDINYDKLRSKLTAKLKIVIGDEDEFISEDRIKSGEEILVRENINYELIKYPGKHDVQPGLFNQLKLFS</sequence>
<reference evidence="2" key="1">
    <citation type="journal article" date="2015" name="Proc. Natl. Acad. Sci. U.S.A.">
        <title>Networks of energetic and metabolic interactions define dynamics in microbial communities.</title>
        <authorList>
            <person name="Embree M."/>
            <person name="Liu J.K."/>
            <person name="Al-Bassam M.M."/>
            <person name="Zengler K."/>
        </authorList>
    </citation>
    <scope>NUCLEOTIDE SEQUENCE</scope>
</reference>
<dbReference type="InterPro" id="IPR003140">
    <property type="entry name" value="PLipase/COase/thioEstase"/>
</dbReference>
<organism evidence="2">
    <name type="scientific">hydrocarbon metagenome</name>
    <dbReference type="NCBI Taxonomy" id="938273"/>
    <lineage>
        <taxon>unclassified sequences</taxon>
        <taxon>metagenomes</taxon>
        <taxon>ecological metagenomes</taxon>
    </lineage>
</organism>
<evidence type="ECO:0000259" key="1">
    <source>
        <dbReference type="Pfam" id="PF02230"/>
    </source>
</evidence>
<dbReference type="InterPro" id="IPR029058">
    <property type="entry name" value="AB_hydrolase_fold"/>
</dbReference>
<dbReference type="SUPFAM" id="SSF53474">
    <property type="entry name" value="alpha/beta-Hydrolases"/>
    <property type="match status" value="1"/>
</dbReference>
<dbReference type="Gene3D" id="3.40.50.1820">
    <property type="entry name" value="alpha/beta hydrolase"/>
    <property type="match status" value="1"/>
</dbReference>
<accession>A0A0W8G179</accession>
<gene>
    <name evidence="2" type="ORF">ASZ90_003328</name>
</gene>
<comment type="caution">
    <text evidence="2">The sequence shown here is derived from an EMBL/GenBank/DDBJ whole genome shotgun (WGS) entry which is preliminary data.</text>
</comment>
<dbReference type="Pfam" id="PF02230">
    <property type="entry name" value="Abhydrolase_2"/>
    <property type="match status" value="1"/>
</dbReference>
<feature type="domain" description="Phospholipase/carboxylesterase/thioesterase" evidence="1">
    <location>
        <begin position="26"/>
        <end position="208"/>
    </location>
</feature>